<sequence length="236" mass="27068">MTGIISADNKPLGVHFLSRKAKLGHRVFVCAGWQPGGMESVMRDRHFYAMLSRMKYINRWGLMRNTQSENICEHSLEVAFIAHALGIINNEQFGGCLDAQRMAILGMYHDVTEIITGDMPTPVKYYNPLIRDAYREVETVAKNELLQDLPDNMRPVYDSVLMETKEEEELWRYVKAADKLSALIKCIEEKRTGNMDFVSAEKETRKAVTDMHIPEADYFMDNFLPAYEATLDESTN</sequence>
<name>B7ATA3_9FIRM</name>
<dbReference type="NCBIfam" id="NF003009">
    <property type="entry name" value="PRK03826.1"/>
    <property type="match status" value="1"/>
</dbReference>
<dbReference type="Gene3D" id="1.10.3210.10">
    <property type="entry name" value="Hypothetical protein af1432"/>
    <property type="match status" value="1"/>
</dbReference>
<dbReference type="AlphaFoldDB" id="B7ATA3"/>
<keyword evidence="4" id="KW-1185">Reference proteome</keyword>
<dbReference type="EMBL" id="ABVQ01000036">
    <property type="protein sequence ID" value="EEC56887.1"/>
    <property type="molecule type" value="Genomic_DNA"/>
</dbReference>
<evidence type="ECO:0000256" key="1">
    <source>
        <dbReference type="ARBA" id="ARBA00022801"/>
    </source>
</evidence>
<comment type="caution">
    <text evidence="3">The sequence shown here is derived from an EMBL/GenBank/DDBJ whole genome shotgun (WGS) entry which is preliminary data.</text>
</comment>
<reference evidence="3 4" key="2">
    <citation type="submission" date="2008-11" db="EMBL/GenBank/DDBJ databases">
        <authorList>
            <person name="Fulton L."/>
            <person name="Clifton S."/>
            <person name="Fulton B."/>
            <person name="Xu J."/>
            <person name="Minx P."/>
            <person name="Pepin K.H."/>
            <person name="Johnson M."/>
            <person name="Bhonagiri V."/>
            <person name="Nash W.E."/>
            <person name="Mardis E.R."/>
            <person name="Wilson R.K."/>
        </authorList>
    </citation>
    <scope>NUCLEOTIDE SEQUENCE [LARGE SCALE GENOMIC DNA]</scope>
    <source>
        <strain evidence="3 4">ATCC 43243</strain>
    </source>
</reference>
<dbReference type="PANTHER" id="PTHR11845:SF13">
    <property type="entry name" value="5'-DEOXYNUCLEOTIDASE HDDC2"/>
    <property type="match status" value="1"/>
</dbReference>
<dbReference type="SUPFAM" id="SSF109604">
    <property type="entry name" value="HD-domain/PDEase-like"/>
    <property type="match status" value="1"/>
</dbReference>
<evidence type="ECO:0000313" key="3">
    <source>
        <dbReference type="EMBL" id="EEC56887.1"/>
    </source>
</evidence>
<reference evidence="3 4" key="1">
    <citation type="submission" date="2008-11" db="EMBL/GenBank/DDBJ databases">
        <title>Draft genome sequence of Bacteroides pectinophilus (ATCC 43243).</title>
        <authorList>
            <person name="Sudarsanam P."/>
            <person name="Ley R."/>
            <person name="Guruge J."/>
            <person name="Turnbaugh P.J."/>
            <person name="Mahowald M."/>
            <person name="Liep D."/>
            <person name="Gordon J."/>
        </authorList>
    </citation>
    <scope>NUCLEOTIDE SEQUENCE [LARGE SCALE GENOMIC DNA]</scope>
    <source>
        <strain evidence="3 4">ATCC 43243</strain>
    </source>
</reference>
<dbReference type="HOGENOM" id="CLU_084784_0_0_9"/>
<proteinExistence type="predicted"/>
<dbReference type="Proteomes" id="UP000003136">
    <property type="component" value="Unassembled WGS sequence"/>
</dbReference>
<dbReference type="PANTHER" id="PTHR11845">
    <property type="entry name" value="5'-DEOXYNUCLEOTIDASE HDDC2"/>
    <property type="match status" value="1"/>
</dbReference>
<dbReference type="SMART" id="SM00471">
    <property type="entry name" value="HDc"/>
    <property type="match status" value="1"/>
</dbReference>
<dbReference type="InterPro" id="IPR039356">
    <property type="entry name" value="YfbR/HDDC2"/>
</dbReference>
<protein>
    <recommendedName>
        <fullName evidence="2">HD/PDEase domain-containing protein</fullName>
    </recommendedName>
</protein>
<dbReference type="STRING" id="483218.BACPEC_01373"/>
<keyword evidence="1" id="KW-0378">Hydrolase</keyword>
<feature type="domain" description="HD/PDEase" evidence="2">
    <location>
        <begin position="67"/>
        <end position="192"/>
    </location>
</feature>
<dbReference type="InterPro" id="IPR003607">
    <property type="entry name" value="HD/PDEase_dom"/>
</dbReference>
<dbReference type="Pfam" id="PF12917">
    <property type="entry name" value="YfbR-like"/>
    <property type="match status" value="1"/>
</dbReference>
<accession>B7ATA3</accession>
<evidence type="ECO:0000259" key="2">
    <source>
        <dbReference type="SMART" id="SM00471"/>
    </source>
</evidence>
<dbReference type="eggNOG" id="COG1896">
    <property type="taxonomic scope" value="Bacteria"/>
</dbReference>
<dbReference type="GO" id="GO:0005737">
    <property type="term" value="C:cytoplasm"/>
    <property type="evidence" value="ECO:0007669"/>
    <property type="project" value="TreeGrafter"/>
</dbReference>
<dbReference type="GO" id="GO:0002953">
    <property type="term" value="F:5'-deoxynucleotidase activity"/>
    <property type="evidence" value="ECO:0007669"/>
    <property type="project" value="InterPro"/>
</dbReference>
<evidence type="ECO:0000313" key="4">
    <source>
        <dbReference type="Proteomes" id="UP000003136"/>
    </source>
</evidence>
<organism evidence="3 4">
    <name type="scientific">[Bacteroides] pectinophilus ATCC 43243</name>
    <dbReference type="NCBI Taxonomy" id="483218"/>
    <lineage>
        <taxon>Bacteria</taxon>
        <taxon>Bacillati</taxon>
        <taxon>Bacillota</taxon>
        <taxon>Clostridia</taxon>
        <taxon>Eubacteriales</taxon>
    </lineage>
</organism>
<gene>
    <name evidence="3" type="ORF">BACPEC_01373</name>
</gene>
<dbReference type="CDD" id="cd00077">
    <property type="entry name" value="HDc"/>
    <property type="match status" value="1"/>
</dbReference>